<keyword evidence="6 7" id="KW-0012">Acyltransferase</keyword>
<organism evidence="9 10">
    <name type="scientific">Drosophila lebanonensis</name>
    <name type="common">Fruit fly</name>
    <name type="synonym">Scaptodrosophila lebanonensis</name>
    <dbReference type="NCBI Taxonomy" id="7225"/>
    <lineage>
        <taxon>Eukaryota</taxon>
        <taxon>Metazoa</taxon>
        <taxon>Ecdysozoa</taxon>
        <taxon>Arthropoda</taxon>
        <taxon>Hexapoda</taxon>
        <taxon>Insecta</taxon>
        <taxon>Pterygota</taxon>
        <taxon>Neoptera</taxon>
        <taxon>Endopterygota</taxon>
        <taxon>Diptera</taxon>
        <taxon>Brachycera</taxon>
        <taxon>Muscomorpha</taxon>
        <taxon>Ephydroidea</taxon>
        <taxon>Drosophilidae</taxon>
        <taxon>Scaptodrosophila</taxon>
    </lineage>
</organism>
<keyword evidence="3 7" id="KW-0812">Transmembrane</keyword>
<keyword evidence="4 7" id="KW-1133">Transmembrane helix</keyword>
<evidence type="ECO:0000256" key="4">
    <source>
        <dbReference type="ARBA" id="ARBA00022989"/>
    </source>
</evidence>
<dbReference type="OrthoDB" id="302728at2759"/>
<dbReference type="EC" id="2.3.1.225" evidence="7"/>
<evidence type="ECO:0000256" key="5">
    <source>
        <dbReference type="ARBA" id="ARBA00023136"/>
    </source>
</evidence>
<dbReference type="GO" id="GO:0005794">
    <property type="term" value="C:Golgi apparatus"/>
    <property type="evidence" value="ECO:0007669"/>
    <property type="project" value="TreeGrafter"/>
</dbReference>
<comment type="domain">
    <text evidence="7">The DHHC domain is required for palmitoyltransferase activity.</text>
</comment>
<dbReference type="GO" id="GO:0016020">
    <property type="term" value="C:membrane"/>
    <property type="evidence" value="ECO:0007669"/>
    <property type="project" value="UniProtKB-SubCell"/>
</dbReference>
<reference evidence="10" key="1">
    <citation type="submission" date="2025-08" db="UniProtKB">
        <authorList>
            <consortium name="RefSeq"/>
        </authorList>
    </citation>
    <scope>IDENTIFICATION</scope>
    <source>
        <strain evidence="10">11010-0011.00</strain>
        <tissue evidence="10">Whole body</tissue>
    </source>
</reference>
<protein>
    <recommendedName>
        <fullName evidence="7">Palmitoyltransferase</fullName>
        <ecNumber evidence="7">2.3.1.225</ecNumber>
    </recommendedName>
</protein>
<feature type="domain" description="Palmitoyltransferase DHHC" evidence="8">
    <location>
        <begin position="98"/>
        <end position="233"/>
    </location>
</feature>
<feature type="transmembrane region" description="Helical" evidence="7">
    <location>
        <begin position="200"/>
        <end position="226"/>
    </location>
</feature>
<evidence type="ECO:0000256" key="7">
    <source>
        <dbReference type="RuleBase" id="RU079119"/>
    </source>
</evidence>
<dbReference type="GO" id="GO:0019706">
    <property type="term" value="F:protein-cysteine S-palmitoyltransferase activity"/>
    <property type="evidence" value="ECO:0007669"/>
    <property type="project" value="UniProtKB-EC"/>
</dbReference>
<dbReference type="InterPro" id="IPR001594">
    <property type="entry name" value="Palmitoyltrfase_DHHC"/>
</dbReference>
<evidence type="ECO:0000313" key="10">
    <source>
        <dbReference type="RefSeq" id="XP_030374633.1"/>
    </source>
</evidence>
<evidence type="ECO:0000256" key="1">
    <source>
        <dbReference type="ARBA" id="ARBA00004141"/>
    </source>
</evidence>
<accession>A0A6J2THN9</accession>
<dbReference type="GO" id="GO:0006612">
    <property type="term" value="P:protein targeting to membrane"/>
    <property type="evidence" value="ECO:0007669"/>
    <property type="project" value="TreeGrafter"/>
</dbReference>
<dbReference type="GeneID" id="115624178"/>
<keyword evidence="2 7" id="KW-0808">Transferase</keyword>
<dbReference type="Proteomes" id="UP000504634">
    <property type="component" value="Unplaced"/>
</dbReference>
<comment type="similarity">
    <text evidence="7">Belongs to the DHHC palmitoyltransferase family.</text>
</comment>
<comment type="subcellular location">
    <subcellularLocation>
        <location evidence="1">Membrane</location>
        <topology evidence="1">Multi-pass membrane protein</topology>
    </subcellularLocation>
</comment>
<comment type="catalytic activity">
    <reaction evidence="7">
        <text>L-cysteinyl-[protein] + hexadecanoyl-CoA = S-hexadecanoyl-L-cysteinyl-[protein] + CoA</text>
        <dbReference type="Rhea" id="RHEA:36683"/>
        <dbReference type="Rhea" id="RHEA-COMP:10131"/>
        <dbReference type="Rhea" id="RHEA-COMP:11032"/>
        <dbReference type="ChEBI" id="CHEBI:29950"/>
        <dbReference type="ChEBI" id="CHEBI:57287"/>
        <dbReference type="ChEBI" id="CHEBI:57379"/>
        <dbReference type="ChEBI" id="CHEBI:74151"/>
        <dbReference type="EC" id="2.3.1.225"/>
    </reaction>
</comment>
<evidence type="ECO:0000256" key="6">
    <source>
        <dbReference type="ARBA" id="ARBA00023315"/>
    </source>
</evidence>
<evidence type="ECO:0000259" key="8">
    <source>
        <dbReference type="Pfam" id="PF01529"/>
    </source>
</evidence>
<evidence type="ECO:0000256" key="2">
    <source>
        <dbReference type="ARBA" id="ARBA00022679"/>
    </source>
</evidence>
<dbReference type="Pfam" id="PF01529">
    <property type="entry name" value="DHHC"/>
    <property type="match status" value="1"/>
</dbReference>
<keyword evidence="5 7" id="KW-0472">Membrane</keyword>
<dbReference type="PANTHER" id="PTHR22883:SF452">
    <property type="entry name" value="PALMITOYLTRANSFERASE"/>
    <property type="match status" value="1"/>
</dbReference>
<sequence>MRRLINRHESKLVGLCDPICLGILLFITGFLVIYELYYILPHLCDTRGLAYKLNHVLAFFLTFNILGNIWCCRRTDTSLEAVSKIRQHPPLHEAHLWRLCTHCQMLMPPRSWHCRRCKKCVLKRDHHCNFLCTCIGFTNQRYFVALLLHLTVGCFFSLLYNGIFLWQKRMLIVNEPMIFFGNMVDKDPEQLANWYEYQKVLFHMGIFKLLTLVTAGPCVHFFYQLYMLWRGTSMGRKDDRSYDLGGWQNLRLTFGHRMWWVFLSPFLKSKQPHDGTQWQLAPQSI</sequence>
<dbReference type="PROSITE" id="PS50216">
    <property type="entry name" value="DHHC"/>
    <property type="match status" value="1"/>
</dbReference>
<feature type="transmembrane region" description="Helical" evidence="7">
    <location>
        <begin position="12"/>
        <end position="33"/>
    </location>
</feature>
<feature type="transmembrane region" description="Helical" evidence="7">
    <location>
        <begin position="53"/>
        <end position="71"/>
    </location>
</feature>
<dbReference type="GO" id="GO:0005783">
    <property type="term" value="C:endoplasmic reticulum"/>
    <property type="evidence" value="ECO:0007669"/>
    <property type="project" value="TreeGrafter"/>
</dbReference>
<name>A0A6J2THN9_DROLE</name>
<keyword evidence="9" id="KW-1185">Reference proteome</keyword>
<proteinExistence type="inferred from homology"/>
<dbReference type="AlphaFoldDB" id="A0A6J2THN9"/>
<evidence type="ECO:0000313" key="9">
    <source>
        <dbReference type="Proteomes" id="UP000504634"/>
    </source>
</evidence>
<dbReference type="RefSeq" id="XP_030374633.1">
    <property type="nucleotide sequence ID" value="XM_030518773.1"/>
</dbReference>
<gene>
    <name evidence="10" type="primary">LOC115624178</name>
</gene>
<evidence type="ECO:0000256" key="3">
    <source>
        <dbReference type="ARBA" id="ARBA00022692"/>
    </source>
</evidence>
<dbReference type="InterPro" id="IPR039859">
    <property type="entry name" value="PFA4/ZDH16/20/ERF2-like"/>
</dbReference>
<dbReference type="PANTHER" id="PTHR22883">
    <property type="entry name" value="ZINC FINGER DHHC DOMAIN CONTAINING PROTEIN"/>
    <property type="match status" value="1"/>
</dbReference>
<feature type="transmembrane region" description="Helical" evidence="7">
    <location>
        <begin position="143"/>
        <end position="166"/>
    </location>
</feature>